<dbReference type="SUPFAM" id="SSF51197">
    <property type="entry name" value="Clavaminate synthase-like"/>
    <property type="match status" value="1"/>
</dbReference>
<protein>
    <recommendedName>
        <fullName evidence="6">Clavaminate synthase-like protein</fullName>
    </recommendedName>
</protein>
<evidence type="ECO:0000313" key="5">
    <source>
        <dbReference type="Proteomes" id="UP001369815"/>
    </source>
</evidence>
<evidence type="ECO:0008006" key="6">
    <source>
        <dbReference type="Google" id="ProtNLM"/>
    </source>
</evidence>
<keyword evidence="2" id="KW-0560">Oxidoreductase</keyword>
<name>A0AAX6MFW0_9PEZI</name>
<evidence type="ECO:0000256" key="3">
    <source>
        <dbReference type="ARBA" id="ARBA00023004"/>
    </source>
</evidence>
<dbReference type="Proteomes" id="UP001369815">
    <property type="component" value="Unassembled WGS sequence"/>
</dbReference>
<reference evidence="4 5" key="1">
    <citation type="journal article" date="2024" name="Front Chem Biol">
        <title>Unveiling the potential of Daldinia eschscholtzii MFLUCC 19-0629 through bioactivity and bioinformatics studies for enhanced sustainable agriculture production.</title>
        <authorList>
            <person name="Brooks S."/>
            <person name="Weaver J.A."/>
            <person name="Klomchit A."/>
            <person name="Alharthi S.A."/>
            <person name="Onlamun T."/>
            <person name="Nurani R."/>
            <person name="Vong T.K."/>
            <person name="Alberti F."/>
            <person name="Greco C."/>
        </authorList>
    </citation>
    <scope>NUCLEOTIDE SEQUENCE [LARGE SCALE GENOMIC DNA]</scope>
    <source>
        <strain evidence="4">MFLUCC 19-0629</strain>
    </source>
</reference>
<accession>A0AAX6MFW0</accession>
<dbReference type="GO" id="GO:0016491">
    <property type="term" value="F:oxidoreductase activity"/>
    <property type="evidence" value="ECO:0007669"/>
    <property type="project" value="UniProtKB-KW"/>
</dbReference>
<keyword evidence="1" id="KW-0479">Metal-binding</keyword>
<keyword evidence="3" id="KW-0408">Iron</keyword>
<dbReference type="InterPro" id="IPR027443">
    <property type="entry name" value="IPNS-like_sf"/>
</dbReference>
<dbReference type="FunFam" id="2.60.120.330:FF:000039">
    <property type="entry name" value="Unplaced genomic scaffold supercont1.13, whole genome shotgun sequence"/>
    <property type="match status" value="1"/>
</dbReference>
<comment type="caution">
    <text evidence="4">The sequence shown here is derived from an EMBL/GenBank/DDBJ whole genome shotgun (WGS) entry which is preliminary data.</text>
</comment>
<proteinExistence type="predicted"/>
<evidence type="ECO:0000256" key="2">
    <source>
        <dbReference type="ARBA" id="ARBA00023002"/>
    </source>
</evidence>
<gene>
    <name evidence="4" type="ORF">Daesc_006030</name>
</gene>
<evidence type="ECO:0000256" key="1">
    <source>
        <dbReference type="ARBA" id="ARBA00022723"/>
    </source>
</evidence>
<dbReference type="EMBL" id="JBANMG010000006">
    <property type="protein sequence ID" value="KAK6951509.1"/>
    <property type="molecule type" value="Genomic_DNA"/>
</dbReference>
<dbReference type="PANTHER" id="PTHR10209:SF874">
    <property type="entry name" value="2-OXOGLUTARATE (2OG) AND FE(II)-DEPENDENT OXYGENASE SUPERFAMILY PROTEIN"/>
    <property type="match status" value="1"/>
</dbReference>
<dbReference type="AlphaFoldDB" id="A0AAX6MFW0"/>
<organism evidence="4 5">
    <name type="scientific">Daldinia eschscholtzii</name>
    <dbReference type="NCBI Taxonomy" id="292717"/>
    <lineage>
        <taxon>Eukaryota</taxon>
        <taxon>Fungi</taxon>
        <taxon>Dikarya</taxon>
        <taxon>Ascomycota</taxon>
        <taxon>Pezizomycotina</taxon>
        <taxon>Sordariomycetes</taxon>
        <taxon>Xylariomycetidae</taxon>
        <taxon>Xylariales</taxon>
        <taxon>Hypoxylaceae</taxon>
        <taxon>Daldinia</taxon>
    </lineage>
</organism>
<keyword evidence="5" id="KW-1185">Reference proteome</keyword>
<evidence type="ECO:0000313" key="4">
    <source>
        <dbReference type="EMBL" id="KAK6951509.1"/>
    </source>
</evidence>
<dbReference type="Gene3D" id="2.60.120.330">
    <property type="entry name" value="B-lactam Antibiotic, Isopenicillin N Synthase, Chain"/>
    <property type="match status" value="1"/>
</dbReference>
<dbReference type="PANTHER" id="PTHR10209">
    <property type="entry name" value="OXIDOREDUCTASE, 2OG-FE II OXYGENASE FAMILY PROTEIN"/>
    <property type="match status" value="1"/>
</dbReference>
<sequence length="414" mass="46127">MAQFVAADEPSMDLPVIDLDIYRNNPATSPEVQEECVRAAQALTTYGALVLHDSRVSESDNEAFLDLLEDYFAQPTALLRRDERPELGYQVGVTLENTEKPKCAVDEPCLRVIERLAPEERPLDISGHQPDPKCRFFWRMGEPTPYNTQFPGLNAENVIPDAPEIKERWTPIMETWGKSMKSAVSGLAEMAAVGMGLPAETFTDAGRYGPHLLAPTASDLEKYGQKDTILAGFHTDLNFLTIHGRSRYPGLHIWARNTGRRIPVSIPRPSANTPGSYLLVQAGKQLEHLTGGLVKAGYHEVVVNSSTLNTVAARRRNYPDRPLVRISSTFFWHLSSDYDLAPIPTLVARAREVRAANFNLGRNEGDEVEYEPMKVGQQVQKQVSPSPRFFHSSVITLFIHTDCPSELKHIALLA</sequence>
<dbReference type="GO" id="GO:0046872">
    <property type="term" value="F:metal ion binding"/>
    <property type="evidence" value="ECO:0007669"/>
    <property type="project" value="UniProtKB-KW"/>
</dbReference>